<dbReference type="Gene3D" id="1.20.1070.10">
    <property type="entry name" value="Rhodopsin 7-helix transmembrane proteins"/>
    <property type="match status" value="1"/>
</dbReference>
<dbReference type="GO" id="GO:0004930">
    <property type="term" value="F:G protein-coupled receptor activity"/>
    <property type="evidence" value="ECO:0007669"/>
    <property type="project" value="UniProtKB-KW"/>
</dbReference>
<evidence type="ECO:0000256" key="5">
    <source>
        <dbReference type="ARBA" id="ARBA00023040"/>
    </source>
</evidence>
<evidence type="ECO:0000256" key="9">
    <source>
        <dbReference type="ARBA" id="ARBA00023224"/>
    </source>
</evidence>
<feature type="transmembrane region" description="Helical" evidence="10">
    <location>
        <begin position="88"/>
        <end position="109"/>
    </location>
</feature>
<dbReference type="Pfam" id="PF00001">
    <property type="entry name" value="7tm_1"/>
    <property type="match status" value="1"/>
</dbReference>
<evidence type="ECO:0000259" key="11">
    <source>
        <dbReference type="PROSITE" id="PS50262"/>
    </source>
</evidence>
<keyword evidence="3 10" id="KW-0812">Transmembrane</keyword>
<evidence type="ECO:0000256" key="10">
    <source>
        <dbReference type="SAM" id="Phobius"/>
    </source>
</evidence>
<gene>
    <name evidence="12" type="ORF">IZO911_LOCUS5584</name>
</gene>
<dbReference type="InterPro" id="IPR017452">
    <property type="entry name" value="GPCR_Rhodpsn_7TM"/>
</dbReference>
<evidence type="ECO:0000256" key="8">
    <source>
        <dbReference type="ARBA" id="ARBA00023180"/>
    </source>
</evidence>
<feature type="transmembrane region" description="Helical" evidence="10">
    <location>
        <begin position="129"/>
        <end position="150"/>
    </location>
</feature>
<evidence type="ECO:0000313" key="13">
    <source>
        <dbReference type="Proteomes" id="UP000663860"/>
    </source>
</evidence>
<evidence type="ECO:0000256" key="2">
    <source>
        <dbReference type="ARBA" id="ARBA00022475"/>
    </source>
</evidence>
<dbReference type="CDD" id="cd00637">
    <property type="entry name" value="7tm_classA_rhodopsin-like"/>
    <property type="match status" value="1"/>
</dbReference>
<accession>A0A813R5Z3</accession>
<evidence type="ECO:0000256" key="3">
    <source>
        <dbReference type="ARBA" id="ARBA00022692"/>
    </source>
</evidence>
<feature type="transmembrane region" description="Helical" evidence="10">
    <location>
        <begin position="176"/>
        <end position="198"/>
    </location>
</feature>
<keyword evidence="4 10" id="KW-1133">Transmembrane helix</keyword>
<keyword evidence="8" id="KW-0325">Glycoprotein</keyword>
<organism evidence="12 13">
    <name type="scientific">Adineta steineri</name>
    <dbReference type="NCBI Taxonomy" id="433720"/>
    <lineage>
        <taxon>Eukaryota</taxon>
        <taxon>Metazoa</taxon>
        <taxon>Spiralia</taxon>
        <taxon>Gnathifera</taxon>
        <taxon>Rotifera</taxon>
        <taxon>Eurotatoria</taxon>
        <taxon>Bdelloidea</taxon>
        <taxon>Adinetida</taxon>
        <taxon>Adinetidae</taxon>
        <taxon>Adineta</taxon>
    </lineage>
</organism>
<dbReference type="GO" id="GO:0005886">
    <property type="term" value="C:plasma membrane"/>
    <property type="evidence" value="ECO:0007669"/>
    <property type="project" value="UniProtKB-SubCell"/>
</dbReference>
<comment type="caution">
    <text evidence="12">The sequence shown here is derived from an EMBL/GenBank/DDBJ whole genome shotgun (WGS) entry which is preliminary data.</text>
</comment>
<evidence type="ECO:0000256" key="1">
    <source>
        <dbReference type="ARBA" id="ARBA00004651"/>
    </source>
</evidence>
<keyword evidence="7" id="KW-0675">Receptor</keyword>
<keyword evidence="5" id="KW-0297">G-protein coupled receptor</keyword>
<feature type="domain" description="G-protein coupled receptors family 1 profile" evidence="11">
    <location>
        <begin position="28"/>
        <end position="280"/>
    </location>
</feature>
<protein>
    <recommendedName>
        <fullName evidence="11">G-protein coupled receptors family 1 profile domain-containing protein</fullName>
    </recommendedName>
</protein>
<dbReference type="PROSITE" id="PS50262">
    <property type="entry name" value="G_PROTEIN_RECEP_F1_2"/>
    <property type="match status" value="1"/>
</dbReference>
<keyword evidence="9" id="KW-0807">Transducer</keyword>
<dbReference type="PANTHER" id="PTHR24246:SF27">
    <property type="entry name" value="ADENOSINE RECEPTOR, ISOFORM A"/>
    <property type="match status" value="1"/>
</dbReference>
<dbReference type="EMBL" id="CAJNOE010000033">
    <property type="protein sequence ID" value="CAF0776457.1"/>
    <property type="molecule type" value="Genomic_DNA"/>
</dbReference>
<dbReference type="PANTHER" id="PTHR24246">
    <property type="entry name" value="OLFACTORY RECEPTOR AND ADENOSINE RECEPTOR"/>
    <property type="match status" value="1"/>
</dbReference>
<dbReference type="Proteomes" id="UP000663860">
    <property type="component" value="Unassembled WGS sequence"/>
</dbReference>
<sequence length="313" mass="36204">MSLSLLISIQQQITRIGYSLCILIGNIGGVMGLFVFLQRSIRRNPCGLYFIAYVIINMMYINFTILLAVLSSLFNINPSIQSSTFCRIQFYISFILAVIPSYLLVMASVDRSLASSSNVHTRSKSNRRFAIFMIGIICIFWILFHLHSFFTIDIQLLYGTQVCTYFQGFPSTFISYYNLICIGIIPFLLMIGFGIQILINIRQIRLNPNRSQNNRRLIVLLVIQIITYIILRLPTSLYLVYKEITKSNIKSSNQLIIEQFIQSIVYFCQFIQITISPLLNLIIKTFRYELKQALNKIIRKYNPIHPIQMPSNV</sequence>
<reference evidence="12" key="1">
    <citation type="submission" date="2021-02" db="EMBL/GenBank/DDBJ databases">
        <authorList>
            <person name="Nowell W R."/>
        </authorList>
    </citation>
    <scope>NUCLEOTIDE SEQUENCE</scope>
</reference>
<dbReference type="AlphaFoldDB" id="A0A813R5Z3"/>
<keyword evidence="2" id="KW-1003">Cell membrane</keyword>
<proteinExistence type="predicted"/>
<feature type="transmembrane region" description="Helical" evidence="10">
    <location>
        <begin position="218"/>
        <end position="240"/>
    </location>
</feature>
<evidence type="ECO:0000313" key="12">
    <source>
        <dbReference type="EMBL" id="CAF0776457.1"/>
    </source>
</evidence>
<comment type="subcellular location">
    <subcellularLocation>
        <location evidence="1">Cell membrane</location>
        <topology evidence="1">Multi-pass membrane protein</topology>
    </subcellularLocation>
</comment>
<feature type="transmembrane region" description="Helical" evidence="10">
    <location>
        <begin position="16"/>
        <end position="37"/>
    </location>
</feature>
<dbReference type="SUPFAM" id="SSF81321">
    <property type="entry name" value="Family A G protein-coupled receptor-like"/>
    <property type="match status" value="1"/>
</dbReference>
<feature type="transmembrane region" description="Helical" evidence="10">
    <location>
        <begin position="260"/>
        <end position="283"/>
    </location>
</feature>
<evidence type="ECO:0000256" key="6">
    <source>
        <dbReference type="ARBA" id="ARBA00023136"/>
    </source>
</evidence>
<evidence type="ECO:0000256" key="4">
    <source>
        <dbReference type="ARBA" id="ARBA00022989"/>
    </source>
</evidence>
<evidence type="ECO:0000256" key="7">
    <source>
        <dbReference type="ARBA" id="ARBA00023170"/>
    </source>
</evidence>
<keyword evidence="6 10" id="KW-0472">Membrane</keyword>
<name>A0A813R5Z3_9BILA</name>
<dbReference type="InterPro" id="IPR000276">
    <property type="entry name" value="GPCR_Rhodpsn"/>
</dbReference>
<feature type="transmembrane region" description="Helical" evidence="10">
    <location>
        <begin position="49"/>
        <end position="76"/>
    </location>
</feature>